<accession>A0A806FIV7</accession>
<dbReference type="InterPro" id="IPR047263">
    <property type="entry name" value="HNL-like_cupin"/>
</dbReference>
<dbReference type="AlphaFoldDB" id="A0A806FIV7"/>
<gene>
    <name evidence="2" type="ORF">BALAC2494_01008</name>
</gene>
<dbReference type="CDD" id="cd02233">
    <property type="entry name" value="cupin_HNL-like"/>
    <property type="match status" value="1"/>
</dbReference>
<name>A0A806FIV7_BIFAN</name>
<dbReference type="InterPro" id="IPR011051">
    <property type="entry name" value="RmlC_Cupin_sf"/>
</dbReference>
<reference evidence="2 3" key="1">
    <citation type="journal article" date="2011" name="J. Bacteriol.">
        <title>Genome Sequence of the Probiotic Strain Bifidobacterium animalis subsp. lactis CNCM I-2494.</title>
        <authorList>
            <person name="Chervaux C."/>
            <person name="Grimaldi C."/>
            <person name="Bolotin A."/>
            <person name="Quinquis B."/>
            <person name="Legrain-Raspaud S."/>
            <person name="van Hylckama Vlieg J.E."/>
            <person name="Denariaz G."/>
            <person name="Smokvina T."/>
        </authorList>
    </citation>
    <scope>NUCLEOTIDE SEQUENCE [LARGE SCALE GENOMIC DNA]</scope>
    <source>
        <strain evidence="2 3">CNCM I-2494</strain>
    </source>
</reference>
<sequence>MQYMIFHHLLHATVRRITLTDMPSAAYEKAYEKRQAMNNYPIPVGVPTAYAQSLMFPVGEPNDAYAQYFTGRSWLAPVSGEQVSMANVTFEPGCINHWHIHHATKGGGQMLICVGGRGYAQIEGQEPIAMTPGTVVHIPANTKHWHGAAPGSWFSHIAIDVPGEGKSNDWLEPVDEAFYRSLK</sequence>
<feature type="domain" description="Cupin type-2" evidence="1">
    <location>
        <begin position="88"/>
        <end position="148"/>
    </location>
</feature>
<dbReference type="SUPFAM" id="SSF51182">
    <property type="entry name" value="RmlC-like cupins"/>
    <property type="match status" value="1"/>
</dbReference>
<dbReference type="Proteomes" id="UP000008394">
    <property type="component" value="Chromosome"/>
</dbReference>
<organism evidence="2 3">
    <name type="scientific">Bifidobacterium animalis subsp. lactis CNCM I-2494</name>
    <dbReference type="NCBI Taxonomy" id="1042403"/>
    <lineage>
        <taxon>Bacteria</taxon>
        <taxon>Bacillati</taxon>
        <taxon>Actinomycetota</taxon>
        <taxon>Actinomycetes</taxon>
        <taxon>Bifidobacteriales</taxon>
        <taxon>Bifidobacteriaceae</taxon>
        <taxon>Bifidobacterium</taxon>
    </lineage>
</organism>
<proteinExistence type="predicted"/>
<dbReference type="Pfam" id="PF07883">
    <property type="entry name" value="Cupin_2"/>
    <property type="match status" value="1"/>
</dbReference>
<dbReference type="PANTHER" id="PTHR43698:SF1">
    <property type="entry name" value="BLL4564 PROTEIN"/>
    <property type="match status" value="1"/>
</dbReference>
<dbReference type="Gene3D" id="2.60.120.10">
    <property type="entry name" value="Jelly Rolls"/>
    <property type="match status" value="1"/>
</dbReference>
<evidence type="ECO:0000313" key="2">
    <source>
        <dbReference type="EMBL" id="AEK29559.1"/>
    </source>
</evidence>
<dbReference type="EMBL" id="CP002915">
    <property type="protein sequence ID" value="AEK29559.1"/>
    <property type="molecule type" value="Genomic_DNA"/>
</dbReference>
<protein>
    <submittedName>
        <fullName evidence="2">Hypothetical cytosolic protein</fullName>
    </submittedName>
</protein>
<evidence type="ECO:0000313" key="3">
    <source>
        <dbReference type="Proteomes" id="UP000008394"/>
    </source>
</evidence>
<dbReference type="PANTHER" id="PTHR43698">
    <property type="entry name" value="RIBD C-TERMINAL DOMAIN CONTAINING PROTEIN"/>
    <property type="match status" value="1"/>
</dbReference>
<dbReference type="InterPro" id="IPR013096">
    <property type="entry name" value="Cupin_2"/>
</dbReference>
<dbReference type="InterPro" id="IPR014710">
    <property type="entry name" value="RmlC-like_jellyroll"/>
</dbReference>
<dbReference type="KEGG" id="bnm:BALAC2494_01008"/>
<evidence type="ECO:0000259" key="1">
    <source>
        <dbReference type="Pfam" id="PF07883"/>
    </source>
</evidence>